<name>A0A6M3JNE3_9ZZZZ</name>
<dbReference type="EMBL" id="MT143096">
    <property type="protein sequence ID" value="QJA92782.1"/>
    <property type="molecule type" value="Genomic_DNA"/>
</dbReference>
<gene>
    <name evidence="1" type="ORF">MM415A03646_0002</name>
    <name evidence="2" type="ORF">MM415B04471_0001</name>
</gene>
<evidence type="ECO:0000313" key="1">
    <source>
        <dbReference type="EMBL" id="QJA70585.1"/>
    </source>
</evidence>
<sequence>MQELVKRLDDFVYGREPSDDLEGYFRKAAARWAAFVVEHNTGIALDAGIDISKAMIRYADGIK</sequence>
<protein>
    <submittedName>
        <fullName evidence="1">Uncharacterized protein</fullName>
    </submittedName>
</protein>
<accession>A0A6M3JNE3</accession>
<dbReference type="AlphaFoldDB" id="A0A6M3JNE3"/>
<proteinExistence type="predicted"/>
<evidence type="ECO:0000313" key="2">
    <source>
        <dbReference type="EMBL" id="QJA92782.1"/>
    </source>
</evidence>
<organism evidence="1">
    <name type="scientific">viral metagenome</name>
    <dbReference type="NCBI Taxonomy" id="1070528"/>
    <lineage>
        <taxon>unclassified sequences</taxon>
        <taxon>metagenomes</taxon>
        <taxon>organismal metagenomes</taxon>
    </lineage>
</organism>
<dbReference type="EMBL" id="MT141805">
    <property type="protein sequence ID" value="QJA70585.1"/>
    <property type="molecule type" value="Genomic_DNA"/>
</dbReference>
<reference evidence="1" key="1">
    <citation type="submission" date="2020-03" db="EMBL/GenBank/DDBJ databases">
        <title>The deep terrestrial virosphere.</title>
        <authorList>
            <person name="Holmfeldt K."/>
            <person name="Nilsson E."/>
            <person name="Simone D."/>
            <person name="Lopez-Fernandez M."/>
            <person name="Wu X."/>
            <person name="de Brujin I."/>
            <person name="Lundin D."/>
            <person name="Andersson A."/>
            <person name="Bertilsson S."/>
            <person name="Dopson M."/>
        </authorList>
    </citation>
    <scope>NUCLEOTIDE SEQUENCE</scope>
    <source>
        <strain evidence="1">MM415A03646</strain>
        <strain evidence="2">MM415B04471</strain>
    </source>
</reference>